<protein>
    <submittedName>
        <fullName evidence="1">Uncharacterized protein</fullName>
    </submittedName>
</protein>
<accession>E4SKR5</accession>
<gene>
    <name evidence="1" type="ordered locus">LA2_07715</name>
</gene>
<dbReference type="Proteomes" id="UP000007033">
    <property type="component" value="Chromosome"/>
</dbReference>
<dbReference type="AlphaFoldDB" id="E4SKR5"/>
<dbReference type="HOGENOM" id="CLU_2117813_0_0_9"/>
<evidence type="ECO:0000313" key="2">
    <source>
        <dbReference type="Proteomes" id="UP000007033"/>
    </source>
</evidence>
<dbReference type="EMBL" id="CP002338">
    <property type="protein sequence ID" value="ADQ59462.1"/>
    <property type="molecule type" value="Genomic_DNA"/>
</dbReference>
<dbReference type="RefSeq" id="WP_013438245.1">
    <property type="nucleotide sequence ID" value="NC_014724.1"/>
</dbReference>
<dbReference type="KEGG" id="lam:LA2_07715"/>
<sequence>MVRKYNYYAKRGKTIVGASDGEIGNANGRSYYSTAYGKISRKNGTNRMRSSRLPRGQKGLATLRKKASAARGHSFYAFTKRVDHMTERGEDYGHRTILVRDPIRKRASTGHSGG</sequence>
<organism evidence="1 2">
    <name type="scientific">Lactobacillus amylovorus (strain GRL 1112)</name>
    <dbReference type="NCBI Taxonomy" id="695560"/>
    <lineage>
        <taxon>Bacteria</taxon>
        <taxon>Bacillati</taxon>
        <taxon>Bacillota</taxon>
        <taxon>Bacilli</taxon>
        <taxon>Lactobacillales</taxon>
        <taxon>Lactobacillaceae</taxon>
        <taxon>Lactobacillus</taxon>
    </lineage>
</organism>
<evidence type="ECO:0000313" key="1">
    <source>
        <dbReference type="EMBL" id="ADQ59462.1"/>
    </source>
</evidence>
<dbReference type="PATRIC" id="fig|695560.3.peg.1521"/>
<proteinExistence type="predicted"/>
<reference evidence="1 2" key="1">
    <citation type="journal article" date="2011" name="J. Bacteriol.">
        <title>Genome sequence of Lactobacillus amylovorus GRL1112.</title>
        <authorList>
            <person name="Kant R."/>
            <person name="Paulin L."/>
            <person name="Alatalo E."/>
            <person name="de Vos W.M."/>
            <person name="Palva A."/>
        </authorList>
    </citation>
    <scope>NUCLEOTIDE SEQUENCE [LARGE SCALE GENOMIC DNA]</scope>
    <source>
        <strain evidence="1 2">GRL 1112</strain>
    </source>
</reference>
<name>E4SKR5_LACAR</name>